<evidence type="ECO:0000313" key="1">
    <source>
        <dbReference type="EMBL" id="OGI77052.1"/>
    </source>
</evidence>
<reference evidence="1 2" key="1">
    <citation type="journal article" date="2016" name="Nat. Commun.">
        <title>Thousands of microbial genomes shed light on interconnected biogeochemical processes in an aquifer system.</title>
        <authorList>
            <person name="Anantharaman K."/>
            <person name="Brown C.T."/>
            <person name="Hug L.A."/>
            <person name="Sharon I."/>
            <person name="Castelle C.J."/>
            <person name="Probst A.J."/>
            <person name="Thomas B.C."/>
            <person name="Singh A."/>
            <person name="Wilkins M.J."/>
            <person name="Karaoz U."/>
            <person name="Brodie E.L."/>
            <person name="Williams K.H."/>
            <person name="Hubbard S.S."/>
            <person name="Banfield J.F."/>
        </authorList>
    </citation>
    <scope>NUCLEOTIDE SEQUENCE [LARGE SCALE GENOMIC DNA]</scope>
</reference>
<dbReference type="EMBL" id="MFUE01000019">
    <property type="protein sequence ID" value="OGI77052.1"/>
    <property type="molecule type" value="Genomic_DNA"/>
</dbReference>
<proteinExistence type="predicted"/>
<organism evidence="1 2">
    <name type="scientific">Candidatus Nomurabacteria bacterium RIFCSPHIGHO2_02_FULL_41_18</name>
    <dbReference type="NCBI Taxonomy" id="1801754"/>
    <lineage>
        <taxon>Bacteria</taxon>
        <taxon>Candidatus Nomuraibacteriota</taxon>
    </lineage>
</organism>
<dbReference type="STRING" id="1801754.A3D42_00840"/>
<sequence length="553" mass="64369">MEIICIKCKQNFILDKDDIGFYQKMKVPNPKICPDCRFKMKAMFRNETTLYSGRKCELCGKSIISMYHPKSPYTIFCYDCFYSEKWEARDYAMDYNPDESFVQQFGKLLKKVPKISTYLSLGYGVNINSEYTNMASGCRNCYLVFNTGPAEDSMYSRGLRNTLDCSDIYFGTKIERCYESINAQESSGILWGQNITGSVDSAFVLNGRNLINCFGCVNLNNKSHYFLNKPMAVDEYNKKVSEIMGSYQKIEEFKKEFKKFCLNFPRRENNNIQTVNSTGDYLFECRNVRDAFEITKSENCRYLFSSKEIKDSIGTIGYGVNSEHLLEVVATGLCSNVVGSYGTENSQDILYGFYIVKCKDCIGCDGLKNGKYYILNKEYKKAAYEKLRDKIIEELKEKDLYGLMIPPELAPFAYNETIAQDNIPLTKEQAMKEGLKWEDNIQKTEGKETMKIENIPDHIKNAPNSIVNEILACVDCNRNYKIIAQELLFYRKMNIPIPRKCFYCRHKDRITRRGPYKFWNRTCRKCKKEIITNYAPDRPEIVYCEKCYRQEVY</sequence>
<dbReference type="Proteomes" id="UP000177777">
    <property type="component" value="Unassembled WGS sequence"/>
</dbReference>
<comment type="caution">
    <text evidence="1">The sequence shown here is derived from an EMBL/GenBank/DDBJ whole genome shotgun (WGS) entry which is preliminary data.</text>
</comment>
<evidence type="ECO:0000313" key="2">
    <source>
        <dbReference type="Proteomes" id="UP000177777"/>
    </source>
</evidence>
<name>A0A1F6W5G9_9BACT</name>
<protein>
    <submittedName>
        <fullName evidence="1">Uncharacterized protein</fullName>
    </submittedName>
</protein>
<gene>
    <name evidence="1" type="ORF">A3D42_00840</name>
</gene>
<dbReference type="AlphaFoldDB" id="A0A1F6W5G9"/>
<accession>A0A1F6W5G9</accession>